<proteinExistence type="predicted"/>
<dbReference type="PANTHER" id="PTHR33050">
    <property type="entry name" value="REVERSE TRANSCRIPTASE DOMAIN-CONTAINING PROTEIN"/>
    <property type="match status" value="1"/>
</dbReference>
<dbReference type="PANTHER" id="PTHR33050:SF7">
    <property type="entry name" value="RIBONUCLEASE H"/>
    <property type="match status" value="1"/>
</dbReference>
<sequence>MPLQAFTELVRGQTQDDYRPNKAMTPSVLRRLCAGYEHLDELLDIANHGARVHLTSPLPLQPTFPRNHPSATQRLPVLRANIRKEQDRFRCLVLDEDIAEIWTELFFSPFGVVDKGAGDPLTSGRVIHDLSFPDNDSVNSHTDQDEVPTAAFDHCSSVAKEILRLRRSKPGREVKLMAGDNASAYRNVCTHSECVYMFAGHIPEDAAIVIDLAAAFGWTGSSGTYGVLGGAVAFSHGSTTNATHPGGFYNYHWVDDHINVTDDTGSNCADIDRSLRWAMTSIMGPAAVNNDKFTPWSTCLKVLGLIFDTTAETVSMPPEKIAKAKRLVSHAFHARNLARSEYRSLLGSLRHVVTCIRPARVFLQRLRAGERLLHRSRRIPVSDNMRDDLLWWWAILDSPTLNGIPLEYFDAHPNQDITILTDASDEGICAIDPAASRYLTYKFSPHDLELITAFH</sequence>
<evidence type="ECO:0000313" key="2">
    <source>
        <dbReference type="Proteomes" id="UP000429607"/>
    </source>
</evidence>
<protein>
    <submittedName>
        <fullName evidence="1">Uncharacterized protein</fullName>
    </submittedName>
</protein>
<organism evidence="1 2">
    <name type="scientific">Phytophthora rubi</name>
    <dbReference type="NCBI Taxonomy" id="129364"/>
    <lineage>
        <taxon>Eukaryota</taxon>
        <taxon>Sar</taxon>
        <taxon>Stramenopiles</taxon>
        <taxon>Oomycota</taxon>
        <taxon>Peronosporomycetes</taxon>
        <taxon>Peronosporales</taxon>
        <taxon>Peronosporaceae</taxon>
        <taxon>Phytophthora</taxon>
    </lineage>
</organism>
<gene>
    <name evidence="1" type="ORF">PR001_g27195</name>
</gene>
<dbReference type="InterPro" id="IPR052055">
    <property type="entry name" value="Hepadnavirus_pol/RT"/>
</dbReference>
<accession>A0A6A3HPU1</accession>
<comment type="caution">
    <text evidence="1">The sequence shown here is derived from an EMBL/GenBank/DDBJ whole genome shotgun (WGS) entry which is preliminary data.</text>
</comment>
<name>A0A6A3HPU1_9STRA</name>
<dbReference type="AlphaFoldDB" id="A0A6A3HPU1"/>
<evidence type="ECO:0000313" key="1">
    <source>
        <dbReference type="EMBL" id="KAE8970484.1"/>
    </source>
</evidence>
<reference evidence="1 2" key="1">
    <citation type="submission" date="2018-09" db="EMBL/GenBank/DDBJ databases">
        <title>Genomic investigation of the strawberry pathogen Phytophthora fragariae indicates pathogenicity is determined by transcriptional variation in three key races.</title>
        <authorList>
            <person name="Adams T.M."/>
            <person name="Armitage A.D."/>
            <person name="Sobczyk M.K."/>
            <person name="Bates H.J."/>
            <person name="Dunwell J.M."/>
            <person name="Nellist C.F."/>
            <person name="Harrison R.J."/>
        </authorList>
    </citation>
    <scope>NUCLEOTIDE SEQUENCE [LARGE SCALE GENOMIC DNA]</scope>
    <source>
        <strain evidence="1 2">SCRP249</strain>
    </source>
</reference>
<dbReference type="Proteomes" id="UP000429607">
    <property type="component" value="Unassembled WGS sequence"/>
</dbReference>
<feature type="non-terminal residue" evidence="1">
    <location>
        <position position="455"/>
    </location>
</feature>
<dbReference type="EMBL" id="QXFV01004296">
    <property type="protein sequence ID" value="KAE8970484.1"/>
    <property type="molecule type" value="Genomic_DNA"/>
</dbReference>